<dbReference type="GO" id="GO:0008410">
    <property type="term" value="F:CoA-transferase activity"/>
    <property type="evidence" value="ECO:0007669"/>
    <property type="project" value="TreeGrafter"/>
</dbReference>
<dbReference type="Pfam" id="PF02515">
    <property type="entry name" value="CoA_transf_3"/>
    <property type="match status" value="1"/>
</dbReference>
<dbReference type="PANTHER" id="PTHR48207">
    <property type="entry name" value="SUCCINATE--HYDROXYMETHYLGLUTARATE COA-TRANSFERASE"/>
    <property type="match status" value="1"/>
</dbReference>
<evidence type="ECO:0000256" key="1">
    <source>
        <dbReference type="ARBA" id="ARBA00022679"/>
    </source>
</evidence>
<evidence type="ECO:0000313" key="2">
    <source>
        <dbReference type="EMBL" id="QIB34219.1"/>
    </source>
</evidence>
<dbReference type="EMBL" id="CP048630">
    <property type="protein sequence ID" value="QIB34219.1"/>
    <property type="molecule type" value="Genomic_DNA"/>
</dbReference>
<dbReference type="Gene3D" id="3.30.1540.10">
    <property type="entry name" value="formyl-coa transferase, domain 3"/>
    <property type="match status" value="1"/>
</dbReference>
<accession>A0A6P1YLN0</accession>
<keyword evidence="3" id="KW-1185">Reference proteome</keyword>
<dbReference type="InterPro" id="IPR023606">
    <property type="entry name" value="CoA-Trfase_III_dom_1_sf"/>
</dbReference>
<organism evidence="2 3">
    <name type="scientific">Ancylobacter pratisalsi</name>
    <dbReference type="NCBI Taxonomy" id="1745854"/>
    <lineage>
        <taxon>Bacteria</taxon>
        <taxon>Pseudomonadati</taxon>
        <taxon>Pseudomonadota</taxon>
        <taxon>Alphaproteobacteria</taxon>
        <taxon>Hyphomicrobiales</taxon>
        <taxon>Xanthobacteraceae</taxon>
        <taxon>Ancylobacter</taxon>
    </lineage>
</organism>
<reference evidence="2 3" key="1">
    <citation type="submission" date="2020-02" db="EMBL/GenBank/DDBJ databases">
        <authorList>
            <person name="Li G."/>
        </authorList>
    </citation>
    <scope>NUCLEOTIDE SEQUENCE [LARGE SCALE GENOMIC DNA]</scope>
    <source>
        <strain evidence="2 3">DSM 102029</strain>
    </source>
</reference>
<dbReference type="PANTHER" id="PTHR48207:SF3">
    <property type="entry name" value="SUCCINATE--HYDROXYMETHYLGLUTARATE COA-TRANSFERASE"/>
    <property type="match status" value="1"/>
</dbReference>
<dbReference type="InterPro" id="IPR050483">
    <property type="entry name" value="CoA-transferase_III_domain"/>
</dbReference>
<name>A0A6P1YLN0_9HYPH</name>
<dbReference type="RefSeq" id="WP_163075364.1">
    <property type="nucleotide sequence ID" value="NZ_CP048630.1"/>
</dbReference>
<protein>
    <submittedName>
        <fullName evidence="2">CoA transferase</fullName>
    </submittedName>
</protein>
<dbReference type="InterPro" id="IPR003673">
    <property type="entry name" value="CoA-Trfase_fam_III"/>
</dbReference>
<sequence>MAGSKPLDGIRVLDFSRVLAGPFCTALLADVGAEIIKVEPPQGDDYRHIGPFTGGEGGLFLLMNRNKRSMALDLKQDEARALAHELIAKSDVLIENFRPGVADRLGIGYEQARAINPGIIYLSISGFGQEGPLSKRPSYDIVAQAMAGMMSMTGEPDGSPTRVGDALGDLSSGLYGAWAVAVALVGRLRGGPGRRIDVAMFDSIFSLLPTPLSLMLFAGASPTRTGNHHAISTPFGSFAARDGQVIIAVANNALFIRLAGAMGQPELATDPRFSSDSLRTAHADVLKPLVEQWTRGFSVDEVVEKLDAEGVPASPIWSIEQAASSAHVAFRKLFADVEHPAAGSIRVMEQPVHFQGMARGEVAPAPLLGEHTDAILEEVLGMPAERREELRRAGVI</sequence>
<gene>
    <name evidence="2" type="ORF">G3A50_11250</name>
</gene>
<dbReference type="AlphaFoldDB" id="A0A6P1YLN0"/>
<proteinExistence type="predicted"/>
<dbReference type="InterPro" id="IPR044855">
    <property type="entry name" value="CoA-Trfase_III_dom3_sf"/>
</dbReference>
<evidence type="ECO:0000313" key="3">
    <source>
        <dbReference type="Proteomes" id="UP000464751"/>
    </source>
</evidence>
<dbReference type="SUPFAM" id="SSF89796">
    <property type="entry name" value="CoA-transferase family III (CaiB/BaiF)"/>
    <property type="match status" value="1"/>
</dbReference>
<dbReference type="Proteomes" id="UP000464751">
    <property type="component" value="Chromosome"/>
</dbReference>
<dbReference type="KEGG" id="apra:G3A50_11250"/>
<keyword evidence="1 2" id="KW-0808">Transferase</keyword>
<dbReference type="Gene3D" id="3.40.50.10540">
    <property type="entry name" value="Crotonobetainyl-coa:carnitine coa-transferase, domain 1"/>
    <property type="match status" value="1"/>
</dbReference>